<dbReference type="AlphaFoldDB" id="A0A0U5HTU8"/>
<organism evidence="2 3">
    <name type="scientific">Halobacterium hubeiense</name>
    <dbReference type="NCBI Taxonomy" id="1407499"/>
    <lineage>
        <taxon>Archaea</taxon>
        <taxon>Methanobacteriati</taxon>
        <taxon>Methanobacteriota</taxon>
        <taxon>Stenosarchaea group</taxon>
        <taxon>Halobacteria</taxon>
        <taxon>Halobacteriales</taxon>
        <taxon>Halobacteriaceae</taxon>
        <taxon>Halobacterium</taxon>
    </lineage>
</organism>
<proteinExistence type="predicted"/>
<keyword evidence="1" id="KW-1133">Transmembrane helix</keyword>
<keyword evidence="1" id="KW-0472">Membrane</keyword>
<dbReference type="GeneID" id="91109752"/>
<name>A0A0U5HTU8_9EURY</name>
<evidence type="ECO:0000313" key="3">
    <source>
        <dbReference type="Proteomes" id="UP000066737"/>
    </source>
</evidence>
<dbReference type="OrthoDB" id="221164at2157"/>
<reference evidence="3" key="1">
    <citation type="journal article" date="2016" name="Environ. Microbiol.">
        <title>The complete genome of a viable archaeum isolated from 123-million-year-old rock salt.</title>
        <authorList>
            <person name="Jaakkola S.T."/>
            <person name="Pfeiffer F."/>
            <person name="Ravantti J.J."/>
            <person name="Guo Q."/>
            <person name="Liu Y."/>
            <person name="Chen X."/>
            <person name="Ma H."/>
            <person name="Yang C."/>
            <person name="Oksanen H.M."/>
            <person name="Bamford D.H."/>
        </authorList>
    </citation>
    <scope>NUCLEOTIDE SEQUENCE</scope>
    <source>
        <strain evidence="3">JI20-1</strain>
    </source>
</reference>
<dbReference type="Proteomes" id="UP000066737">
    <property type="component" value="Chromosome I"/>
</dbReference>
<feature type="transmembrane region" description="Helical" evidence="1">
    <location>
        <begin position="6"/>
        <end position="27"/>
    </location>
</feature>
<dbReference type="EMBL" id="LN831302">
    <property type="protein sequence ID" value="CQH55914.1"/>
    <property type="molecule type" value="Genomic_DNA"/>
</dbReference>
<feature type="transmembrane region" description="Helical" evidence="1">
    <location>
        <begin position="39"/>
        <end position="58"/>
    </location>
</feature>
<evidence type="ECO:0000256" key="1">
    <source>
        <dbReference type="SAM" id="Phobius"/>
    </source>
</evidence>
<feature type="transmembrane region" description="Helical" evidence="1">
    <location>
        <begin position="78"/>
        <end position="96"/>
    </location>
</feature>
<keyword evidence="3" id="KW-1185">Reference proteome</keyword>
<dbReference type="STRING" id="1407499.HHUB_2300"/>
<dbReference type="RefSeq" id="WP_059056709.1">
    <property type="nucleotide sequence ID" value="NZ_CEML01000002.1"/>
</dbReference>
<protein>
    <submittedName>
        <fullName evidence="2">Uncharacterized protein</fullName>
    </submittedName>
</protein>
<gene>
    <name evidence="2" type="ORF">HHUB_2300</name>
</gene>
<dbReference type="Pfam" id="PF24365">
    <property type="entry name" value="DUF7521"/>
    <property type="match status" value="1"/>
</dbReference>
<dbReference type="KEGG" id="hhb:Hhub_2300"/>
<dbReference type="InterPro" id="IPR055943">
    <property type="entry name" value="DUF7521"/>
</dbReference>
<accession>A0A0U5HTU8</accession>
<evidence type="ECO:0000313" key="2">
    <source>
        <dbReference type="EMBL" id="CQH55914.1"/>
    </source>
</evidence>
<keyword evidence="1" id="KW-0812">Transmembrane</keyword>
<sequence length="100" mass="10930">MNALYVVNVAASFAATAVGLFIGYHAYRGFRRHQSTAMQYLSAGLVLLTAVTYTATFVGSAMLRYGVLDASLEAPFRLVVRMLQLAGLLCIAYSLYRRPS</sequence>